<dbReference type="PROSITE" id="PS51257">
    <property type="entry name" value="PROKAR_LIPOPROTEIN"/>
    <property type="match status" value="1"/>
</dbReference>
<dbReference type="Proteomes" id="UP000605676">
    <property type="component" value="Unassembled WGS sequence"/>
</dbReference>
<dbReference type="RefSeq" id="WP_200464559.1">
    <property type="nucleotide sequence ID" value="NZ_JAENRR010000014.1"/>
</dbReference>
<evidence type="ECO:0000313" key="1">
    <source>
        <dbReference type="EMBL" id="MBK3517332.1"/>
    </source>
</evidence>
<organism evidence="1 2">
    <name type="scientific">Carboxylicivirga marina</name>
    <dbReference type="NCBI Taxonomy" id="2800988"/>
    <lineage>
        <taxon>Bacteria</taxon>
        <taxon>Pseudomonadati</taxon>
        <taxon>Bacteroidota</taxon>
        <taxon>Bacteroidia</taxon>
        <taxon>Marinilabiliales</taxon>
        <taxon>Marinilabiliaceae</taxon>
        <taxon>Carboxylicivirga</taxon>
    </lineage>
</organism>
<keyword evidence="2" id="KW-1185">Reference proteome</keyword>
<evidence type="ECO:0000313" key="2">
    <source>
        <dbReference type="Proteomes" id="UP000605676"/>
    </source>
</evidence>
<gene>
    <name evidence="1" type="ORF">JIV24_08270</name>
</gene>
<sequence>MRELGKILLVILIIGLLGCGLVLAVLSLAFSDKKEIVELYNKTANEKIYLIETSWGMDDSRMAIGLDKELKGGFGNLYPDKYQYNGMWFQYILYKFQSDTLHIYGNDFISPEQNHFRTPIILHDLTDSEKRRIEHNYKERGISIFPESKAYIIENKTMAAPNKPQ</sequence>
<dbReference type="EMBL" id="JAENRR010000014">
    <property type="protein sequence ID" value="MBK3517332.1"/>
    <property type="molecule type" value="Genomic_DNA"/>
</dbReference>
<name>A0ABS1HI45_9BACT</name>
<protein>
    <submittedName>
        <fullName evidence="1">Uncharacterized protein</fullName>
    </submittedName>
</protein>
<reference evidence="1 2" key="1">
    <citation type="submission" date="2021-01" db="EMBL/GenBank/DDBJ databases">
        <title>Carboxyliciviraga sp.nov., isolated from coastal sediments.</title>
        <authorList>
            <person name="Lu D."/>
            <person name="Zhang T."/>
        </authorList>
    </citation>
    <scope>NUCLEOTIDE SEQUENCE [LARGE SCALE GENOMIC DNA]</scope>
    <source>
        <strain evidence="1 2">N1Y132</strain>
    </source>
</reference>
<accession>A0ABS1HI45</accession>
<proteinExistence type="predicted"/>
<comment type="caution">
    <text evidence="1">The sequence shown here is derived from an EMBL/GenBank/DDBJ whole genome shotgun (WGS) entry which is preliminary data.</text>
</comment>